<comment type="caution">
    <text evidence="1">The sequence shown here is derived from an EMBL/GenBank/DDBJ whole genome shotgun (WGS) entry which is preliminary data.</text>
</comment>
<dbReference type="EC" id="2.5.1.32" evidence="1"/>
<name>A0A846M3H2_9SPHN</name>
<dbReference type="RefSeq" id="WP_167303595.1">
    <property type="nucleotide sequence ID" value="NZ_JAASQR010000002.1"/>
</dbReference>
<gene>
    <name evidence="1" type="ORF">FHS54_001425</name>
</gene>
<dbReference type="Proteomes" id="UP000576821">
    <property type="component" value="Unassembled WGS sequence"/>
</dbReference>
<keyword evidence="2" id="KW-1185">Reference proteome</keyword>
<evidence type="ECO:0000313" key="1">
    <source>
        <dbReference type="EMBL" id="NIJ16459.1"/>
    </source>
</evidence>
<protein>
    <submittedName>
        <fullName evidence="1">Phytoene synthase</fullName>
        <ecNumber evidence="1">2.5.1.32</ecNumber>
    </submittedName>
</protein>
<accession>A0A846M3H2</accession>
<sequence length="216" mass="24119">MSESVRKSLNPGSLGFILSAYAGVDAPKHRLIWALDGRFGQLVTTTTEPMIGRIRLAWWNDALTDSNQLMGRGEPLVDELRRLKVVPLAGLTQWLDGWECLVGEMDLHGYAAGRGGGLFRALAGQEELPDWLTRAGAVWALWDLSGHCSEQRIAEEAVAFGQQYLLDKDPDWSVVPRPLRIAYQLARHDVERGRYAPVGLTPTRYLRLMRIGLVGR</sequence>
<organism evidence="1 2">
    <name type="scientific">Sphingobium vermicomposti</name>
    <dbReference type="NCBI Taxonomy" id="529005"/>
    <lineage>
        <taxon>Bacteria</taxon>
        <taxon>Pseudomonadati</taxon>
        <taxon>Pseudomonadota</taxon>
        <taxon>Alphaproteobacteria</taxon>
        <taxon>Sphingomonadales</taxon>
        <taxon>Sphingomonadaceae</taxon>
        <taxon>Sphingobium</taxon>
    </lineage>
</organism>
<keyword evidence="1" id="KW-0808">Transferase</keyword>
<reference evidence="1 2" key="1">
    <citation type="submission" date="2020-03" db="EMBL/GenBank/DDBJ databases">
        <title>Genomic Encyclopedia of Type Strains, Phase IV (KMG-IV): sequencing the most valuable type-strain genomes for metagenomic binning, comparative biology and taxonomic classification.</title>
        <authorList>
            <person name="Goeker M."/>
        </authorList>
    </citation>
    <scope>NUCLEOTIDE SEQUENCE [LARGE SCALE GENOMIC DNA]</scope>
    <source>
        <strain evidence="1 2">DSM 21299</strain>
    </source>
</reference>
<evidence type="ECO:0000313" key="2">
    <source>
        <dbReference type="Proteomes" id="UP000576821"/>
    </source>
</evidence>
<proteinExistence type="predicted"/>
<dbReference type="GO" id="GO:0016740">
    <property type="term" value="F:transferase activity"/>
    <property type="evidence" value="ECO:0007669"/>
    <property type="project" value="UniProtKB-KW"/>
</dbReference>
<dbReference type="EMBL" id="JAASQR010000002">
    <property type="protein sequence ID" value="NIJ16459.1"/>
    <property type="molecule type" value="Genomic_DNA"/>
</dbReference>
<dbReference type="AlphaFoldDB" id="A0A846M3H2"/>